<keyword evidence="3 5" id="KW-1133">Transmembrane helix</keyword>
<keyword evidence="2 5" id="KW-0812">Transmembrane</keyword>
<organism evidence="6 7">
    <name type="scientific">Cellulomonas fengjieae</name>
    <dbReference type="NCBI Taxonomy" id="2819978"/>
    <lineage>
        <taxon>Bacteria</taxon>
        <taxon>Bacillati</taxon>
        <taxon>Actinomycetota</taxon>
        <taxon>Actinomycetes</taxon>
        <taxon>Micrococcales</taxon>
        <taxon>Cellulomonadaceae</taxon>
        <taxon>Cellulomonas</taxon>
    </lineage>
</organism>
<evidence type="ECO:0000256" key="1">
    <source>
        <dbReference type="ARBA" id="ARBA00004141"/>
    </source>
</evidence>
<accession>A0ABS3SE25</accession>
<evidence type="ECO:0000256" key="3">
    <source>
        <dbReference type="ARBA" id="ARBA00022989"/>
    </source>
</evidence>
<keyword evidence="4 5" id="KW-0472">Membrane</keyword>
<dbReference type="InterPro" id="IPR019109">
    <property type="entry name" value="MamF_MmsF"/>
</dbReference>
<feature type="transmembrane region" description="Helical" evidence="5">
    <location>
        <begin position="86"/>
        <end position="109"/>
    </location>
</feature>
<comment type="caution">
    <text evidence="6">The sequence shown here is derived from an EMBL/GenBank/DDBJ whole genome shotgun (WGS) entry which is preliminary data.</text>
</comment>
<evidence type="ECO:0000256" key="5">
    <source>
        <dbReference type="SAM" id="Phobius"/>
    </source>
</evidence>
<dbReference type="EMBL" id="JAGFBM010000001">
    <property type="protein sequence ID" value="MBO3083995.1"/>
    <property type="molecule type" value="Genomic_DNA"/>
</dbReference>
<comment type="subcellular location">
    <subcellularLocation>
        <location evidence="1">Membrane</location>
        <topology evidence="1">Multi-pass membrane protein</topology>
    </subcellularLocation>
</comment>
<keyword evidence="7" id="KW-1185">Reference proteome</keyword>
<feature type="transmembrane region" description="Helical" evidence="5">
    <location>
        <begin position="57"/>
        <end position="80"/>
    </location>
</feature>
<proteinExistence type="predicted"/>
<evidence type="ECO:0000313" key="6">
    <source>
        <dbReference type="EMBL" id="MBO3083995.1"/>
    </source>
</evidence>
<reference evidence="6 7" key="1">
    <citation type="submission" date="2021-03" db="EMBL/GenBank/DDBJ databases">
        <title>novel species in genus Cellulomonas.</title>
        <authorList>
            <person name="Zhang G."/>
        </authorList>
    </citation>
    <scope>NUCLEOTIDE SEQUENCE [LARGE SCALE GENOMIC DNA]</scope>
    <source>
        <strain evidence="7">zg-ZUI188</strain>
    </source>
</reference>
<evidence type="ECO:0000256" key="2">
    <source>
        <dbReference type="ARBA" id="ARBA00022692"/>
    </source>
</evidence>
<sequence length="125" mass="13566">MSYDDHRPASSGADQARTWAMLAHLGGILAYFWIGWLPALVVWLVNREKSTLAVAEARVALNFQLTVLIGLVVCTILRSVPVLGVIGRIGFIAISIASLVLSVVAALAVQRGGTYRYPYSIELVR</sequence>
<feature type="transmembrane region" description="Helical" evidence="5">
    <location>
        <begin position="20"/>
        <end position="45"/>
    </location>
</feature>
<protein>
    <submittedName>
        <fullName evidence="6">DUF4870 domain-containing protein</fullName>
    </submittedName>
</protein>
<dbReference type="RefSeq" id="WP_208288820.1">
    <property type="nucleotide sequence ID" value="NZ_CP074404.1"/>
</dbReference>
<evidence type="ECO:0000313" key="7">
    <source>
        <dbReference type="Proteomes" id="UP000678317"/>
    </source>
</evidence>
<name>A0ABS3SE25_9CELL</name>
<evidence type="ECO:0000256" key="4">
    <source>
        <dbReference type="ARBA" id="ARBA00023136"/>
    </source>
</evidence>
<dbReference type="Pfam" id="PF09685">
    <property type="entry name" value="MamF_MmsF"/>
    <property type="match status" value="1"/>
</dbReference>
<dbReference type="Proteomes" id="UP000678317">
    <property type="component" value="Unassembled WGS sequence"/>
</dbReference>
<gene>
    <name evidence="6" type="ORF">J4035_05025</name>
</gene>